<name>A0AAV5KKY8_9ROSI</name>
<comment type="caution">
    <text evidence="1">The sequence shown here is derived from an EMBL/GenBank/DDBJ whole genome shotgun (WGS) entry which is preliminary data.</text>
</comment>
<organism evidence="1 2">
    <name type="scientific">Rubroshorea leprosula</name>
    <dbReference type="NCBI Taxonomy" id="152421"/>
    <lineage>
        <taxon>Eukaryota</taxon>
        <taxon>Viridiplantae</taxon>
        <taxon>Streptophyta</taxon>
        <taxon>Embryophyta</taxon>
        <taxon>Tracheophyta</taxon>
        <taxon>Spermatophyta</taxon>
        <taxon>Magnoliopsida</taxon>
        <taxon>eudicotyledons</taxon>
        <taxon>Gunneridae</taxon>
        <taxon>Pentapetalae</taxon>
        <taxon>rosids</taxon>
        <taxon>malvids</taxon>
        <taxon>Malvales</taxon>
        <taxon>Dipterocarpaceae</taxon>
        <taxon>Rubroshorea</taxon>
    </lineage>
</organism>
<dbReference type="Proteomes" id="UP001054252">
    <property type="component" value="Unassembled WGS sequence"/>
</dbReference>
<gene>
    <name evidence="1" type="ORF">SLEP1_g34728</name>
</gene>
<keyword evidence="2" id="KW-1185">Reference proteome</keyword>
<proteinExistence type="predicted"/>
<dbReference type="AlphaFoldDB" id="A0AAV5KKY8"/>
<dbReference type="EMBL" id="BPVZ01000068">
    <property type="protein sequence ID" value="GKV25267.1"/>
    <property type="molecule type" value="Genomic_DNA"/>
</dbReference>
<evidence type="ECO:0000313" key="1">
    <source>
        <dbReference type="EMBL" id="GKV25267.1"/>
    </source>
</evidence>
<evidence type="ECO:0000313" key="2">
    <source>
        <dbReference type="Proteomes" id="UP001054252"/>
    </source>
</evidence>
<reference evidence="1 2" key="1">
    <citation type="journal article" date="2021" name="Commun. Biol.">
        <title>The genome of Shorea leprosula (Dipterocarpaceae) highlights the ecological relevance of drought in aseasonal tropical rainforests.</title>
        <authorList>
            <person name="Ng K.K.S."/>
            <person name="Kobayashi M.J."/>
            <person name="Fawcett J.A."/>
            <person name="Hatakeyama M."/>
            <person name="Paape T."/>
            <person name="Ng C.H."/>
            <person name="Ang C.C."/>
            <person name="Tnah L.H."/>
            <person name="Lee C.T."/>
            <person name="Nishiyama T."/>
            <person name="Sese J."/>
            <person name="O'Brien M.J."/>
            <person name="Copetti D."/>
            <person name="Mohd Noor M.I."/>
            <person name="Ong R.C."/>
            <person name="Putra M."/>
            <person name="Sireger I.Z."/>
            <person name="Indrioko S."/>
            <person name="Kosugi Y."/>
            <person name="Izuno A."/>
            <person name="Isagi Y."/>
            <person name="Lee S.L."/>
            <person name="Shimizu K.K."/>
        </authorList>
    </citation>
    <scope>NUCLEOTIDE SEQUENCE [LARGE SCALE GENOMIC DNA]</scope>
    <source>
        <strain evidence="1">214</strain>
    </source>
</reference>
<accession>A0AAV5KKY8</accession>
<sequence length="108" mass="11999">MSRSHVSEGQFTSKIVHFIFKFIYSPNIPFGSVVTNTKANTTLYWVLVGAARTQAPAATNYDVGSPTWGDLRRVHLLSAMEATHLGHGPSWSPIDPVQLFLTFLPYSF</sequence>
<protein>
    <submittedName>
        <fullName evidence="1">Uncharacterized protein</fullName>
    </submittedName>
</protein>